<feature type="domain" description="Glycosyltransferase 2-like" evidence="2">
    <location>
        <begin position="54"/>
        <end position="223"/>
    </location>
</feature>
<gene>
    <name evidence="3" type="ORF">V2H45_20465</name>
</gene>
<evidence type="ECO:0000313" key="3">
    <source>
        <dbReference type="EMBL" id="MEE3719122.1"/>
    </source>
</evidence>
<keyword evidence="1" id="KW-0472">Membrane</keyword>
<dbReference type="PANTHER" id="PTHR43646">
    <property type="entry name" value="GLYCOSYLTRANSFERASE"/>
    <property type="match status" value="1"/>
</dbReference>
<dbReference type="Gene3D" id="3.90.550.10">
    <property type="entry name" value="Spore Coat Polysaccharide Biosynthesis Protein SpsA, Chain A"/>
    <property type="match status" value="1"/>
</dbReference>
<name>A0AAW9PVL3_9CYAN</name>
<proteinExistence type="predicted"/>
<dbReference type="InterPro" id="IPR001173">
    <property type="entry name" value="Glyco_trans_2-like"/>
</dbReference>
<evidence type="ECO:0000313" key="4">
    <source>
        <dbReference type="Proteomes" id="UP001333818"/>
    </source>
</evidence>
<comment type="caution">
    <text evidence="3">The sequence shown here is derived from an EMBL/GenBank/DDBJ whole genome shotgun (WGS) entry which is preliminary data.</text>
</comment>
<dbReference type="RefSeq" id="WP_330485558.1">
    <property type="nucleotide sequence ID" value="NZ_JAZBJZ010000113.1"/>
</dbReference>
<evidence type="ECO:0000256" key="1">
    <source>
        <dbReference type="SAM" id="Phobius"/>
    </source>
</evidence>
<feature type="transmembrane region" description="Helical" evidence="1">
    <location>
        <begin position="330"/>
        <end position="349"/>
    </location>
</feature>
<protein>
    <submittedName>
        <fullName evidence="3">Glycosyltransferase family 2 protein</fullName>
    </submittedName>
</protein>
<keyword evidence="1" id="KW-0812">Transmembrane</keyword>
<feature type="transmembrane region" description="Helical" evidence="1">
    <location>
        <begin position="6"/>
        <end position="28"/>
    </location>
</feature>
<keyword evidence="1" id="KW-1133">Transmembrane helix</keyword>
<dbReference type="AlphaFoldDB" id="A0AAW9PVL3"/>
<keyword evidence="4" id="KW-1185">Reference proteome</keyword>
<feature type="transmembrane region" description="Helical" evidence="1">
    <location>
        <begin position="361"/>
        <end position="380"/>
    </location>
</feature>
<organism evidence="3 4">
    <name type="scientific">Tumidithrix elongata BACA0141</name>
    <dbReference type="NCBI Taxonomy" id="2716417"/>
    <lineage>
        <taxon>Bacteria</taxon>
        <taxon>Bacillati</taxon>
        <taxon>Cyanobacteriota</taxon>
        <taxon>Cyanophyceae</taxon>
        <taxon>Pseudanabaenales</taxon>
        <taxon>Pseudanabaenaceae</taxon>
        <taxon>Tumidithrix</taxon>
        <taxon>Tumidithrix elongata</taxon>
    </lineage>
</organism>
<dbReference type="EMBL" id="JAZBJZ010000113">
    <property type="protein sequence ID" value="MEE3719122.1"/>
    <property type="molecule type" value="Genomic_DNA"/>
</dbReference>
<dbReference type="Pfam" id="PF00535">
    <property type="entry name" value="Glycos_transf_2"/>
    <property type="match status" value="1"/>
</dbReference>
<dbReference type="SUPFAM" id="SSF53448">
    <property type="entry name" value="Nucleotide-diphospho-sugar transferases"/>
    <property type="match status" value="1"/>
</dbReference>
<feature type="transmembrane region" description="Helical" evidence="1">
    <location>
        <begin position="299"/>
        <end position="324"/>
    </location>
</feature>
<dbReference type="Proteomes" id="UP001333818">
    <property type="component" value="Unassembled WGS sequence"/>
</dbReference>
<dbReference type="InterPro" id="IPR029044">
    <property type="entry name" value="Nucleotide-diphossugar_trans"/>
</dbReference>
<dbReference type="PANTHER" id="PTHR43646:SF3">
    <property type="entry name" value="SLR1566 PROTEIN"/>
    <property type="match status" value="1"/>
</dbReference>
<evidence type="ECO:0000259" key="2">
    <source>
        <dbReference type="Pfam" id="PF00535"/>
    </source>
</evidence>
<reference evidence="3" key="1">
    <citation type="submission" date="2024-01" db="EMBL/GenBank/DDBJ databases">
        <title>Bank of Algae and Cyanobacteria of the Azores (BACA) strain genomes.</title>
        <authorList>
            <person name="Luz R."/>
            <person name="Cordeiro R."/>
            <person name="Fonseca A."/>
            <person name="Goncalves V."/>
        </authorList>
    </citation>
    <scope>NUCLEOTIDE SEQUENCE</scope>
    <source>
        <strain evidence="3">BACA0141</strain>
    </source>
</reference>
<sequence>MLEINVIYLFLLLFQIPFTLVLLARLGTAPSRILPLQRLSSDEEDKAKQEPKVSVVIPTLNEVLRLPNCLEGMRDQAVAEIIVVDSRSQDGTGEYVQKLQPDYPAKLRLITDDPLPKGWVGRPWALHTGFLNANPDSEWILGIDADTVPQAGLVASLVQKAIAEGYDIVSLSPKFILKTAGEQWLQPALLVTLIFRFGATGDRNQFTQERVMANGQCFLSRKSTLTALSGYELAKSSFCDDVTLARMAAQKGAKVAFLDGAELIQVRMYTSMAETWREWGRSLDLKDAATRLQTWVDCLFLLAVQGLPLPLLMVLLIATFGMGATINASMLSWTLLGLNGFLVAIRWLLMFGIRSSYTEVGLWFWLSPLADPFAVLRIWISALTQPKQWRGRTYES</sequence>
<accession>A0AAW9PVL3</accession>